<gene>
    <name evidence="2" type="ORF">C7460_104287</name>
</gene>
<dbReference type="Pfam" id="PF10861">
    <property type="entry name" value="DUF2784"/>
    <property type="match status" value="1"/>
</dbReference>
<proteinExistence type="predicted"/>
<keyword evidence="3" id="KW-1185">Reference proteome</keyword>
<feature type="transmembrane region" description="Helical" evidence="1">
    <location>
        <begin position="6"/>
        <end position="24"/>
    </location>
</feature>
<comment type="caution">
    <text evidence="2">The sequence shown here is derived from an EMBL/GenBank/DDBJ whole genome shotgun (WGS) entry which is preliminary data.</text>
</comment>
<dbReference type="Proteomes" id="UP000256779">
    <property type="component" value="Unassembled WGS sequence"/>
</dbReference>
<evidence type="ECO:0000313" key="3">
    <source>
        <dbReference type="Proteomes" id="UP000256779"/>
    </source>
</evidence>
<protein>
    <submittedName>
        <fullName evidence="2">Uncharacterized protein DUF2784</fullName>
    </submittedName>
</protein>
<dbReference type="InterPro" id="IPR021218">
    <property type="entry name" value="DUF2784"/>
</dbReference>
<dbReference type="OrthoDB" id="9813998at2"/>
<feature type="transmembrane region" description="Helical" evidence="1">
    <location>
        <begin position="31"/>
        <end position="49"/>
    </location>
</feature>
<organism evidence="2 3">
    <name type="scientific">Marinoscillum furvescens DSM 4134</name>
    <dbReference type="NCBI Taxonomy" id="1122208"/>
    <lineage>
        <taxon>Bacteria</taxon>
        <taxon>Pseudomonadati</taxon>
        <taxon>Bacteroidota</taxon>
        <taxon>Cytophagia</taxon>
        <taxon>Cytophagales</taxon>
        <taxon>Reichenbachiellaceae</taxon>
        <taxon>Marinoscillum</taxon>
    </lineage>
</organism>
<evidence type="ECO:0000256" key="1">
    <source>
        <dbReference type="SAM" id="Phobius"/>
    </source>
</evidence>
<evidence type="ECO:0000313" key="2">
    <source>
        <dbReference type="EMBL" id="REE01267.1"/>
    </source>
</evidence>
<keyword evidence="1" id="KW-1133">Transmembrane helix</keyword>
<feature type="transmembrane region" description="Helical" evidence="1">
    <location>
        <begin position="94"/>
        <end position="116"/>
    </location>
</feature>
<reference evidence="2 3" key="1">
    <citation type="submission" date="2018-07" db="EMBL/GenBank/DDBJ databases">
        <title>Genomic Encyclopedia of Type Strains, Phase IV (KMG-IV): sequencing the most valuable type-strain genomes for metagenomic binning, comparative biology and taxonomic classification.</title>
        <authorList>
            <person name="Goeker M."/>
        </authorList>
    </citation>
    <scope>NUCLEOTIDE SEQUENCE [LARGE SCALE GENOMIC DNA]</scope>
    <source>
        <strain evidence="2 3">DSM 4134</strain>
    </source>
</reference>
<sequence>MIWLDYLLTVLHLVVILFVLLGWIHPRTRCLHRVVLLLVLVSWLLIGFIKGQLGYCLLTDWHWDIKRALGERHLPSSFIEYIVEHLTGVDFSKMVVDTATVAGLVLALVMTGVFWWKGGRRT</sequence>
<dbReference type="AlphaFoldDB" id="A0A3D9L8R3"/>
<keyword evidence="1" id="KW-0812">Transmembrane</keyword>
<name>A0A3D9L8R3_MARFU</name>
<dbReference type="EMBL" id="QREG01000004">
    <property type="protein sequence ID" value="REE01267.1"/>
    <property type="molecule type" value="Genomic_DNA"/>
</dbReference>
<accession>A0A3D9L8R3</accession>
<keyword evidence="1" id="KW-0472">Membrane</keyword>
<dbReference type="RefSeq" id="WP_115867339.1">
    <property type="nucleotide sequence ID" value="NZ_QREG01000004.1"/>
</dbReference>